<dbReference type="GO" id="GO:0016020">
    <property type="term" value="C:membrane"/>
    <property type="evidence" value="ECO:0007669"/>
    <property type="project" value="UniProtKB-SubCell"/>
</dbReference>
<dbReference type="AlphaFoldDB" id="A0A7J7KXQ9"/>
<comment type="subcellular location">
    <subcellularLocation>
        <location evidence="1">Membrane</location>
        <topology evidence="1">Multi-pass membrane protein</topology>
    </subcellularLocation>
</comment>
<dbReference type="EMBL" id="JACGCM010002813">
    <property type="protein sequence ID" value="KAF6135092.1"/>
    <property type="molecule type" value="Genomic_DNA"/>
</dbReference>
<evidence type="ECO:0000313" key="9">
    <source>
        <dbReference type="Proteomes" id="UP000541444"/>
    </source>
</evidence>
<feature type="domain" description="ABC transporter family G" evidence="7">
    <location>
        <begin position="142"/>
        <end position="198"/>
    </location>
</feature>
<proteinExistence type="predicted"/>
<protein>
    <recommendedName>
        <fullName evidence="7">ABC transporter family G domain-containing protein</fullName>
    </recommendedName>
</protein>
<evidence type="ECO:0000256" key="1">
    <source>
        <dbReference type="ARBA" id="ARBA00004141"/>
    </source>
</evidence>
<accession>A0A7J7KXQ9</accession>
<dbReference type="InterPro" id="IPR043926">
    <property type="entry name" value="ABCG_dom"/>
</dbReference>
<evidence type="ECO:0000256" key="3">
    <source>
        <dbReference type="ARBA" id="ARBA00022692"/>
    </source>
</evidence>
<organism evidence="8 9">
    <name type="scientific">Kingdonia uniflora</name>
    <dbReference type="NCBI Taxonomy" id="39325"/>
    <lineage>
        <taxon>Eukaryota</taxon>
        <taxon>Viridiplantae</taxon>
        <taxon>Streptophyta</taxon>
        <taxon>Embryophyta</taxon>
        <taxon>Tracheophyta</taxon>
        <taxon>Spermatophyta</taxon>
        <taxon>Magnoliopsida</taxon>
        <taxon>Ranunculales</taxon>
        <taxon>Circaeasteraceae</taxon>
        <taxon>Kingdonia</taxon>
    </lineage>
</organism>
<dbReference type="OrthoDB" id="1499448at2759"/>
<dbReference type="Pfam" id="PF19055">
    <property type="entry name" value="ABC2_membrane_7"/>
    <property type="match status" value="1"/>
</dbReference>
<evidence type="ECO:0000256" key="4">
    <source>
        <dbReference type="ARBA" id="ARBA00022989"/>
    </source>
</evidence>
<dbReference type="InterPro" id="IPR050352">
    <property type="entry name" value="ABCG_transporters"/>
</dbReference>
<comment type="caution">
    <text evidence="8">The sequence shown here is derived from an EMBL/GenBank/DDBJ whole genome shotgun (WGS) entry which is preliminary data.</text>
</comment>
<keyword evidence="3" id="KW-0812">Transmembrane</keyword>
<dbReference type="PANTHER" id="PTHR48041">
    <property type="entry name" value="ABC TRANSPORTER G FAMILY MEMBER 28"/>
    <property type="match status" value="1"/>
</dbReference>
<evidence type="ECO:0000256" key="5">
    <source>
        <dbReference type="ARBA" id="ARBA00023136"/>
    </source>
</evidence>
<keyword evidence="4" id="KW-1133">Transmembrane helix</keyword>
<evidence type="ECO:0000256" key="2">
    <source>
        <dbReference type="ARBA" id="ARBA00022448"/>
    </source>
</evidence>
<gene>
    <name evidence="8" type="ORF">GIB67_040403</name>
</gene>
<reference evidence="8 9" key="1">
    <citation type="journal article" date="2020" name="IScience">
        <title>Genome Sequencing of the Endangered Kingdonia uniflora (Circaeasteraceae, Ranunculales) Reveals Potential Mechanisms of Evolutionary Specialization.</title>
        <authorList>
            <person name="Sun Y."/>
            <person name="Deng T."/>
            <person name="Zhang A."/>
            <person name="Moore M.J."/>
            <person name="Landis J.B."/>
            <person name="Lin N."/>
            <person name="Zhang H."/>
            <person name="Zhang X."/>
            <person name="Huang J."/>
            <person name="Zhang X."/>
            <person name="Sun H."/>
            <person name="Wang H."/>
        </authorList>
    </citation>
    <scope>NUCLEOTIDE SEQUENCE [LARGE SCALE GENOMIC DNA]</scope>
    <source>
        <strain evidence="8">TB1705</strain>
        <tissue evidence="8">Leaf</tissue>
    </source>
</reference>
<keyword evidence="9" id="KW-1185">Reference proteome</keyword>
<evidence type="ECO:0000313" key="8">
    <source>
        <dbReference type="EMBL" id="KAF6135092.1"/>
    </source>
</evidence>
<keyword evidence="5" id="KW-0472">Membrane</keyword>
<evidence type="ECO:0000259" key="7">
    <source>
        <dbReference type="Pfam" id="PF19055"/>
    </source>
</evidence>
<feature type="compositionally biased region" description="Polar residues" evidence="6">
    <location>
        <begin position="1"/>
        <end position="18"/>
    </location>
</feature>
<dbReference type="GO" id="GO:0140359">
    <property type="term" value="F:ABC-type transporter activity"/>
    <property type="evidence" value="ECO:0007669"/>
    <property type="project" value="InterPro"/>
</dbReference>
<dbReference type="Proteomes" id="UP000541444">
    <property type="component" value="Unassembled WGS sequence"/>
</dbReference>
<evidence type="ECO:0000256" key="6">
    <source>
        <dbReference type="SAM" id="MobiDB-lite"/>
    </source>
</evidence>
<keyword evidence="2" id="KW-0813">Transport</keyword>
<feature type="region of interest" description="Disordered" evidence="6">
    <location>
        <begin position="1"/>
        <end position="25"/>
    </location>
</feature>
<dbReference type="PANTHER" id="PTHR48041:SF91">
    <property type="entry name" value="ABC TRANSPORTER G FAMILY MEMBER 28"/>
    <property type="match status" value="1"/>
</dbReference>
<sequence>MASGNSSITEPHQNQHFSTPEKDALADHSQDHNRVIITEVPVILSFFKTEESCFFGGLGFLSAFIKAMSLNRSSEIVHLHRQIHLHRDIVSISSEEDNDKQSTVLDLAVSQDTLIAFQLNGGDGEADDKHTTPQGDRGRCSCYTLFKMFDDFILLAKGGLTVYHCSVKKIEEYFAGIGINVPERVNPPDYFIDILEECLMIGGSDCFHVVNPAAAHNLEITRFGVDDIEDDVDGSWSCGNSVSICRLTSFGGEDGFSRFMLLIHHPFQVDVTIDLGDHILQGHKFVTEEVLYGLAIELERVGESYNRCFMI</sequence>
<name>A0A7J7KXQ9_9MAGN</name>